<protein>
    <submittedName>
        <fullName evidence="1">Condensin-2 complex subunit H2</fullName>
    </submittedName>
</protein>
<dbReference type="Proteomes" id="UP001165960">
    <property type="component" value="Unassembled WGS sequence"/>
</dbReference>
<gene>
    <name evidence="1" type="primary">NCAPH2_5</name>
    <name evidence="1" type="ORF">DSO57_1007745</name>
</gene>
<evidence type="ECO:0000313" key="2">
    <source>
        <dbReference type="Proteomes" id="UP001165960"/>
    </source>
</evidence>
<organism evidence="1 2">
    <name type="scientific">Entomophthora muscae</name>
    <dbReference type="NCBI Taxonomy" id="34485"/>
    <lineage>
        <taxon>Eukaryota</taxon>
        <taxon>Fungi</taxon>
        <taxon>Fungi incertae sedis</taxon>
        <taxon>Zoopagomycota</taxon>
        <taxon>Entomophthoromycotina</taxon>
        <taxon>Entomophthoromycetes</taxon>
        <taxon>Entomophthorales</taxon>
        <taxon>Entomophthoraceae</taxon>
        <taxon>Entomophthora</taxon>
    </lineage>
</organism>
<keyword evidence="2" id="KW-1185">Reference proteome</keyword>
<dbReference type="EMBL" id="QTSX02002863">
    <property type="protein sequence ID" value="KAJ9074324.1"/>
    <property type="molecule type" value="Genomic_DNA"/>
</dbReference>
<accession>A0ACC2TIB1</accession>
<sequence length="172" mass="18956">MSDFILKSQSLSERLKALQPSRDLGSNFEIDIANSLECFKDELAKMDFDPAGLAGTSEQVNFFQAALMIQNSAIIYGKKVEYLYKLVLEALNTSHGKRKRSKKGPTLPLTLDECFNSLPSDIFSGDQYIEVTSRQTIPLSLSVPSKVPLIPQIPLLFSQESASNPCIAPSPN</sequence>
<evidence type="ECO:0000313" key="1">
    <source>
        <dbReference type="EMBL" id="KAJ9074324.1"/>
    </source>
</evidence>
<proteinExistence type="predicted"/>
<name>A0ACC2TIB1_9FUNG</name>
<reference evidence="1" key="1">
    <citation type="submission" date="2022-04" db="EMBL/GenBank/DDBJ databases">
        <title>Genome of the entomopathogenic fungus Entomophthora muscae.</title>
        <authorList>
            <person name="Elya C."/>
            <person name="Lovett B.R."/>
            <person name="Lee E."/>
            <person name="Macias A.M."/>
            <person name="Hajek A.E."/>
            <person name="De Bivort B.L."/>
            <person name="Kasson M.T."/>
            <person name="De Fine Licht H.H."/>
            <person name="Stajich J.E."/>
        </authorList>
    </citation>
    <scope>NUCLEOTIDE SEQUENCE</scope>
    <source>
        <strain evidence="1">Berkeley</strain>
    </source>
</reference>
<comment type="caution">
    <text evidence="1">The sequence shown here is derived from an EMBL/GenBank/DDBJ whole genome shotgun (WGS) entry which is preliminary data.</text>
</comment>